<dbReference type="CDD" id="cd02696">
    <property type="entry name" value="MurNAc-LAA"/>
    <property type="match status" value="1"/>
</dbReference>
<dbReference type="EMBL" id="JACHFR010000001">
    <property type="protein sequence ID" value="MBB5218130.1"/>
    <property type="molecule type" value="Genomic_DNA"/>
</dbReference>
<keyword evidence="8" id="KW-1185">Reference proteome</keyword>
<feature type="domain" description="MurNAc-LAA" evidence="5">
    <location>
        <begin position="184"/>
        <end position="331"/>
    </location>
</feature>
<dbReference type="InterPro" id="IPR050695">
    <property type="entry name" value="N-acetylmuramoyl_amidase_3"/>
</dbReference>
<evidence type="ECO:0000313" key="9">
    <source>
        <dbReference type="Proteomes" id="UP000593591"/>
    </source>
</evidence>
<evidence type="ECO:0000256" key="2">
    <source>
        <dbReference type="ARBA" id="ARBA00011901"/>
    </source>
</evidence>
<dbReference type="RefSeq" id="WP_184651560.1">
    <property type="nucleotide sequence ID" value="NZ_JACHFR010000001.1"/>
</dbReference>
<dbReference type="GO" id="GO:0008745">
    <property type="term" value="F:N-acetylmuramoyl-L-alanine amidase activity"/>
    <property type="evidence" value="ECO:0007669"/>
    <property type="project" value="UniProtKB-EC"/>
</dbReference>
<dbReference type="Proteomes" id="UP000578697">
    <property type="component" value="Unassembled WGS sequence"/>
</dbReference>
<dbReference type="EC" id="3.5.1.28" evidence="2"/>
<evidence type="ECO:0000256" key="3">
    <source>
        <dbReference type="ARBA" id="ARBA00022801"/>
    </source>
</evidence>
<dbReference type="GO" id="GO:0030288">
    <property type="term" value="C:outer membrane-bounded periplasmic space"/>
    <property type="evidence" value="ECO:0007669"/>
    <property type="project" value="TreeGrafter"/>
</dbReference>
<gene>
    <name evidence="7" type="ORF">DYE49_06715</name>
    <name evidence="6" type="ORF">HNP77_000474</name>
</gene>
<feature type="chain" id="PRO_5033940604" description="N-acetylmuramoyl-L-alanine amidase" evidence="4">
    <location>
        <begin position="25"/>
        <end position="347"/>
    </location>
</feature>
<keyword evidence="3 6" id="KW-0378">Hydrolase</keyword>
<feature type="signal peptide" evidence="4">
    <location>
        <begin position="1"/>
        <end position="24"/>
    </location>
</feature>
<dbReference type="Gene3D" id="3.40.630.40">
    <property type="entry name" value="Zn-dependent exopeptidases"/>
    <property type="match status" value="1"/>
</dbReference>
<dbReference type="SUPFAM" id="SSF53187">
    <property type="entry name" value="Zn-dependent exopeptidases"/>
    <property type="match status" value="1"/>
</dbReference>
<dbReference type="SMART" id="SM00646">
    <property type="entry name" value="Ami_3"/>
    <property type="match status" value="1"/>
</dbReference>
<dbReference type="KEGG" id="trc:DYE49_06715"/>
<evidence type="ECO:0000256" key="1">
    <source>
        <dbReference type="ARBA" id="ARBA00001561"/>
    </source>
</evidence>
<proteinExistence type="predicted"/>
<evidence type="ECO:0000313" key="7">
    <source>
        <dbReference type="EMBL" id="QOS40160.1"/>
    </source>
</evidence>
<evidence type="ECO:0000313" key="6">
    <source>
        <dbReference type="EMBL" id="MBB5218130.1"/>
    </source>
</evidence>
<keyword evidence="4" id="KW-0732">Signal</keyword>
<dbReference type="InterPro" id="IPR002508">
    <property type="entry name" value="MurNAc-LAA_cat"/>
</dbReference>
<dbReference type="Proteomes" id="UP000593591">
    <property type="component" value="Chromosome"/>
</dbReference>
<comment type="catalytic activity">
    <reaction evidence="1">
        <text>Hydrolyzes the link between N-acetylmuramoyl residues and L-amino acid residues in certain cell-wall glycopeptides.</text>
        <dbReference type="EC" id="3.5.1.28"/>
    </reaction>
</comment>
<dbReference type="PANTHER" id="PTHR30404:SF0">
    <property type="entry name" value="N-ACETYLMURAMOYL-L-ALANINE AMIDASE AMIC"/>
    <property type="match status" value="1"/>
</dbReference>
<evidence type="ECO:0000256" key="4">
    <source>
        <dbReference type="SAM" id="SignalP"/>
    </source>
</evidence>
<evidence type="ECO:0000259" key="5">
    <source>
        <dbReference type="SMART" id="SM00646"/>
    </source>
</evidence>
<reference evidence="6 8" key="2">
    <citation type="submission" date="2020-08" db="EMBL/GenBank/DDBJ databases">
        <title>Genomic Encyclopedia of Type Strains, Phase IV (KMG-IV): sequencing the most valuable type-strain genomes for metagenomic binning, comparative biology and taxonomic classification.</title>
        <authorList>
            <person name="Goeker M."/>
        </authorList>
    </citation>
    <scope>NUCLEOTIDE SEQUENCE [LARGE SCALE GENOMIC DNA]</scope>
    <source>
        <strain evidence="6 8">DSM 103679</strain>
    </source>
</reference>
<sequence length="347" mass="37974">MSVNGRIFTASVSLLLLFAGNIHASDVNVLEYAEKSGVEVYYNPLNATGALEKEGHFISFSTAGGIPSVKDEGEFLDGANPRLEGSILLAGQKYLDNAQDFFNVEETGNPYRIGAILIDPGHGGKDPGASATHKINGKNIKVVEKDVNLSVGLKLYDRLRKAYPSKKILMTRSTDVFLSLSQRTEIANSVKLGENEAILYVSIHVNASLDKTASGYEVWYLSPGYRRSVIDSKTVEGDQSLIPILNSMMEEEYTTESILIAKFILDGIASQVGKLSSSRGIKAEEWFVVRNAKMPSVLIETGFLTNPEEAALLADDEYLKKLSLGMYNGLEAFVEHFERSRGFTGVK</sequence>
<organism evidence="6 8">
    <name type="scientific">Treponema rectale</name>
    <dbReference type="NCBI Taxonomy" id="744512"/>
    <lineage>
        <taxon>Bacteria</taxon>
        <taxon>Pseudomonadati</taxon>
        <taxon>Spirochaetota</taxon>
        <taxon>Spirochaetia</taxon>
        <taxon>Spirochaetales</taxon>
        <taxon>Treponemataceae</taxon>
        <taxon>Treponema</taxon>
    </lineage>
</organism>
<dbReference type="Pfam" id="PF01520">
    <property type="entry name" value="Amidase_3"/>
    <property type="match status" value="1"/>
</dbReference>
<evidence type="ECO:0000313" key="8">
    <source>
        <dbReference type="Proteomes" id="UP000578697"/>
    </source>
</evidence>
<reference evidence="7 9" key="1">
    <citation type="submission" date="2018-08" db="EMBL/GenBank/DDBJ databases">
        <title>The first complete genome of Treponema rectale (CHPAT), a commensal spirochete of the bovine rectum.</title>
        <authorList>
            <person name="Staton G.J."/>
            <person name="Clegg S.R."/>
            <person name="Carter S.D."/>
            <person name="Radford A.D."/>
            <person name="Darby A."/>
            <person name="Hall N."/>
            <person name="Birtles R.J."/>
            <person name="Evans N.J."/>
        </authorList>
    </citation>
    <scope>NUCLEOTIDE SEQUENCE [LARGE SCALE GENOMIC DNA]</scope>
    <source>
        <strain evidence="7 9">CHPA</strain>
    </source>
</reference>
<dbReference type="AlphaFoldDB" id="A0A840SBN6"/>
<accession>A0A840SBN6</accession>
<protein>
    <recommendedName>
        <fullName evidence="2">N-acetylmuramoyl-L-alanine amidase</fullName>
        <ecNumber evidence="2">3.5.1.28</ecNumber>
    </recommendedName>
</protein>
<dbReference type="GO" id="GO:0009253">
    <property type="term" value="P:peptidoglycan catabolic process"/>
    <property type="evidence" value="ECO:0007669"/>
    <property type="project" value="InterPro"/>
</dbReference>
<name>A0A840SBN6_9SPIR</name>
<dbReference type="EMBL" id="CP031517">
    <property type="protein sequence ID" value="QOS40160.1"/>
    <property type="molecule type" value="Genomic_DNA"/>
</dbReference>
<dbReference type="PANTHER" id="PTHR30404">
    <property type="entry name" value="N-ACETYLMURAMOYL-L-ALANINE AMIDASE"/>
    <property type="match status" value="1"/>
</dbReference>